<dbReference type="GO" id="GO:0009277">
    <property type="term" value="C:fungal-type cell wall"/>
    <property type="evidence" value="ECO:0007669"/>
    <property type="project" value="TreeGrafter"/>
</dbReference>
<evidence type="ECO:0000256" key="1">
    <source>
        <dbReference type="SAM" id="Phobius"/>
    </source>
</evidence>
<dbReference type="PANTHER" id="PTHR34154:SF3">
    <property type="entry name" value="ALKALI-SENSITIVE LINKAGE PROTEIN 1"/>
    <property type="match status" value="1"/>
</dbReference>
<dbReference type="AlphaFoldDB" id="A0A9P8L1E6"/>
<dbReference type="PANTHER" id="PTHR34154">
    <property type="entry name" value="ALKALI-SENSITIVE LINKAGE PROTEIN 1"/>
    <property type="match status" value="1"/>
</dbReference>
<keyword evidence="1" id="KW-0812">Transmembrane</keyword>
<feature type="domain" description="Asl1-like glycosyl hydrolase catalytic" evidence="2">
    <location>
        <begin position="29"/>
        <end position="196"/>
    </location>
</feature>
<keyword evidence="1" id="KW-1133">Transmembrane helix</keyword>
<sequence length="276" mass="28937">MLVALLLLPTVLATSSPKRGLIHIPSPAHPADDAIWLSPPTDLTWYYNYAAAPSPALPALHFVPQLWGAPSSDSDTAFLDAVRALLAAGTNVSHVLAFNEPDGAAGSGGSDVDPARAARAWNREIAPLRELGVRLGAPAVTGAPAGMAWLRAFFEACGCEADFVPVHWYGSFEGLASRVGEVRAAWPRAEIWVTDYITRYSYFGSFRSDVSNVGPNAAMLTQDGELTDIGSWYLGRGATGNVPKGGKKKSGAVARGAAGWAAWVVAGVVVVALVVV</sequence>
<dbReference type="InterPro" id="IPR053183">
    <property type="entry name" value="ASL1"/>
</dbReference>
<accession>A0A9P8L1E6</accession>
<protein>
    <recommendedName>
        <fullName evidence="2">Asl1-like glycosyl hydrolase catalytic domain-containing protein</fullName>
    </recommendedName>
</protein>
<name>A0A9P8L1E6_9PEZI</name>
<dbReference type="SUPFAM" id="SSF51445">
    <property type="entry name" value="(Trans)glycosidases"/>
    <property type="match status" value="1"/>
</dbReference>
<proteinExistence type="predicted"/>
<comment type="caution">
    <text evidence="3">The sequence shown here is derived from an EMBL/GenBank/DDBJ whole genome shotgun (WGS) entry which is preliminary data.</text>
</comment>
<organism evidence="3 4">
    <name type="scientific">Glutinoglossum americanum</name>
    <dbReference type="NCBI Taxonomy" id="1670608"/>
    <lineage>
        <taxon>Eukaryota</taxon>
        <taxon>Fungi</taxon>
        <taxon>Dikarya</taxon>
        <taxon>Ascomycota</taxon>
        <taxon>Pezizomycotina</taxon>
        <taxon>Geoglossomycetes</taxon>
        <taxon>Geoglossales</taxon>
        <taxon>Geoglossaceae</taxon>
        <taxon>Glutinoglossum</taxon>
    </lineage>
</organism>
<dbReference type="Gene3D" id="3.20.20.80">
    <property type="entry name" value="Glycosidases"/>
    <property type="match status" value="1"/>
</dbReference>
<keyword evidence="4" id="KW-1185">Reference proteome</keyword>
<reference evidence="3" key="1">
    <citation type="submission" date="2021-03" db="EMBL/GenBank/DDBJ databases">
        <title>Comparative genomics and phylogenomic investigation of the class Geoglossomycetes provide insights into ecological specialization and systematics.</title>
        <authorList>
            <person name="Melie T."/>
            <person name="Pirro S."/>
            <person name="Miller A.N."/>
            <person name="Quandt A."/>
        </authorList>
    </citation>
    <scope>NUCLEOTIDE SEQUENCE</scope>
    <source>
        <strain evidence="3">GBOQ0MN5Z8</strain>
    </source>
</reference>
<dbReference type="GO" id="GO:0071966">
    <property type="term" value="P:fungal-type cell wall polysaccharide metabolic process"/>
    <property type="evidence" value="ECO:0007669"/>
    <property type="project" value="TreeGrafter"/>
</dbReference>
<evidence type="ECO:0000259" key="2">
    <source>
        <dbReference type="Pfam" id="PF11790"/>
    </source>
</evidence>
<dbReference type="Proteomes" id="UP000698800">
    <property type="component" value="Unassembled WGS sequence"/>
</dbReference>
<feature type="transmembrane region" description="Helical" evidence="1">
    <location>
        <begin position="257"/>
        <end position="275"/>
    </location>
</feature>
<dbReference type="Pfam" id="PF11790">
    <property type="entry name" value="Glyco_hydro_cc"/>
    <property type="match status" value="1"/>
</dbReference>
<dbReference type="EMBL" id="JAGHQL010000230">
    <property type="protein sequence ID" value="KAH0536148.1"/>
    <property type="molecule type" value="Genomic_DNA"/>
</dbReference>
<evidence type="ECO:0000313" key="4">
    <source>
        <dbReference type="Proteomes" id="UP000698800"/>
    </source>
</evidence>
<dbReference type="InterPro" id="IPR024655">
    <property type="entry name" value="Asl1_glyco_hydro_catalytic"/>
</dbReference>
<evidence type="ECO:0000313" key="3">
    <source>
        <dbReference type="EMBL" id="KAH0536148.1"/>
    </source>
</evidence>
<dbReference type="OrthoDB" id="43654at2759"/>
<gene>
    <name evidence="3" type="ORF">FGG08_006952</name>
</gene>
<keyword evidence="1" id="KW-0472">Membrane</keyword>
<dbReference type="InterPro" id="IPR017853">
    <property type="entry name" value="GH"/>
</dbReference>